<keyword evidence="1" id="KW-0175">Coiled coil</keyword>
<gene>
    <name evidence="3" type="ORF">FA10DRAFT_299805</name>
</gene>
<dbReference type="EMBL" id="KZ819635">
    <property type="protein sequence ID" value="PWN91173.1"/>
    <property type="molecule type" value="Genomic_DNA"/>
</dbReference>
<sequence length="525" mass="59675">MAAAVATMPADTPPPPPAYQGPSSSSSSRRDERPNPFTSILHFVPQEDAHDDSEVRGEATPLEPPPTPPLPAEEGAEELLKRIASHLASHDSLHAYLSDRSDLPERLQSMKEQVLADSGRIASRRTETLHAHKRLMAVQHRWEDAGAKKRAFWSPKRKREVRREIDEAKSEYERKHDEVKAGEQRLERDREDLERLEDEVTQYRRVEAKLDRIDDEIFAGPTVNHHEDEDAIEVRFHVHSQTSSLLLNTAKTEMRARKHLDKALKLTASLIKEVQAGLNIGIDVGVATNQKHKSGMWKGSSQHASSRMSRGHILRAKTISGDLHTAYVLARVVQRRVARLPKLTVIELDKLPDMKDKNRVSELGLHRSLEQTYAQARVVKMHIEQELRTSQTRERHCKERSRDEIEERRATWLDLRQTRRAIVSQLAGTCAGLSISSPPRPPDYQRRDKGKEASEEADFVPEVPKAFMRRVDREAREASRDIFGKICLEVGGVLDDDGLTEEELAEAAAEKRKYDDIPGWDLSYT</sequence>
<keyword evidence="4" id="KW-1185">Reference proteome</keyword>
<dbReference type="RefSeq" id="XP_025378371.1">
    <property type="nucleotide sequence ID" value="XM_025524761.1"/>
</dbReference>
<dbReference type="Proteomes" id="UP000245768">
    <property type="component" value="Unassembled WGS sequence"/>
</dbReference>
<name>A0A316YT28_9BASI</name>
<feature type="coiled-coil region" evidence="1">
    <location>
        <begin position="158"/>
        <end position="216"/>
    </location>
</feature>
<feature type="compositionally biased region" description="Low complexity" evidence="2">
    <location>
        <begin position="1"/>
        <end position="10"/>
    </location>
</feature>
<feature type="compositionally biased region" description="Basic and acidic residues" evidence="2">
    <location>
        <begin position="443"/>
        <end position="454"/>
    </location>
</feature>
<protein>
    <submittedName>
        <fullName evidence="3">Uncharacterized protein</fullName>
    </submittedName>
</protein>
<feature type="region of interest" description="Disordered" evidence="2">
    <location>
        <begin position="1"/>
        <end position="75"/>
    </location>
</feature>
<feature type="compositionally biased region" description="Basic and acidic residues" evidence="2">
    <location>
        <begin position="45"/>
        <end position="57"/>
    </location>
</feature>
<accession>A0A316YT28</accession>
<dbReference type="OrthoDB" id="2562743at2759"/>
<dbReference type="InParanoid" id="A0A316YT28"/>
<evidence type="ECO:0000256" key="1">
    <source>
        <dbReference type="SAM" id="Coils"/>
    </source>
</evidence>
<proteinExistence type="predicted"/>
<dbReference type="STRING" id="215250.A0A316YT28"/>
<dbReference type="GeneID" id="37046677"/>
<evidence type="ECO:0000313" key="4">
    <source>
        <dbReference type="Proteomes" id="UP000245768"/>
    </source>
</evidence>
<feature type="region of interest" description="Disordered" evidence="2">
    <location>
        <begin position="432"/>
        <end position="456"/>
    </location>
</feature>
<evidence type="ECO:0000256" key="2">
    <source>
        <dbReference type="SAM" id="MobiDB-lite"/>
    </source>
</evidence>
<evidence type="ECO:0000313" key="3">
    <source>
        <dbReference type="EMBL" id="PWN91173.1"/>
    </source>
</evidence>
<dbReference type="AlphaFoldDB" id="A0A316YT28"/>
<reference evidence="3 4" key="1">
    <citation type="journal article" date="2018" name="Mol. Biol. Evol.">
        <title>Broad Genomic Sampling Reveals a Smut Pathogenic Ancestry of the Fungal Clade Ustilaginomycotina.</title>
        <authorList>
            <person name="Kijpornyongpan T."/>
            <person name="Mondo S.J."/>
            <person name="Barry K."/>
            <person name="Sandor L."/>
            <person name="Lee J."/>
            <person name="Lipzen A."/>
            <person name="Pangilinan J."/>
            <person name="LaButti K."/>
            <person name="Hainaut M."/>
            <person name="Henrissat B."/>
            <person name="Grigoriev I.V."/>
            <person name="Spatafora J.W."/>
            <person name="Aime M.C."/>
        </authorList>
    </citation>
    <scope>NUCLEOTIDE SEQUENCE [LARGE SCALE GENOMIC DNA]</scope>
    <source>
        <strain evidence="3 4">MCA 4198</strain>
    </source>
</reference>
<feature type="compositionally biased region" description="Pro residues" evidence="2">
    <location>
        <begin position="62"/>
        <end position="71"/>
    </location>
</feature>
<organism evidence="3 4">
    <name type="scientific">Acaromyces ingoldii</name>
    <dbReference type="NCBI Taxonomy" id="215250"/>
    <lineage>
        <taxon>Eukaryota</taxon>
        <taxon>Fungi</taxon>
        <taxon>Dikarya</taxon>
        <taxon>Basidiomycota</taxon>
        <taxon>Ustilaginomycotina</taxon>
        <taxon>Exobasidiomycetes</taxon>
        <taxon>Exobasidiales</taxon>
        <taxon>Cryptobasidiaceae</taxon>
        <taxon>Acaromyces</taxon>
    </lineage>
</organism>